<keyword evidence="1" id="KW-0472">Membrane</keyword>
<keyword evidence="1" id="KW-0812">Transmembrane</keyword>
<dbReference type="Pfam" id="PF05959">
    <property type="entry name" value="DUF884"/>
    <property type="match status" value="1"/>
</dbReference>
<sequence length="214" mass="23836">MNVNLYRARTNSNIITFSILHTIISLNIFVFQLEIEEEEITNNAPSTLTSRPSITRLVSGYEKRLRNISMKMTCILSSSSLSAINSDPNAYLVSCVRTPCVLMKLIASPRFTRPVAPVLVQYNGTTQVWHVFGVTKRKELASISKIRGITATINGEETFVNKELIMLTGNIPSAFVSSIMKNTPNVEDVDTMKLVYPALEINTYDVIVEKNNGS</sequence>
<proteinExistence type="predicted"/>
<dbReference type="InterPro" id="IPR009235">
    <property type="entry name" value="AcMNPV_Orf146"/>
</dbReference>
<protein>
    <submittedName>
        <fullName evidence="2">Sf137</fullName>
    </submittedName>
</protein>
<evidence type="ECO:0000256" key="1">
    <source>
        <dbReference type="SAM" id="Phobius"/>
    </source>
</evidence>
<accession>A0A891XM32</accession>
<organismHost>
    <name type="scientific">Lepidoptera</name>
    <name type="common">moths &amp; butterflies</name>
    <dbReference type="NCBI Taxonomy" id="7088"/>
</organismHost>
<keyword evidence="1" id="KW-1133">Transmembrane helix</keyword>
<feature type="transmembrane region" description="Helical" evidence="1">
    <location>
        <begin position="12"/>
        <end position="33"/>
    </location>
</feature>
<dbReference type="EMBL" id="MW162628">
    <property type="protein sequence ID" value="QRN46250.1"/>
    <property type="molecule type" value="Genomic_DNA"/>
</dbReference>
<name>A0A891XM32_NPVSF</name>
<reference evidence="2" key="1">
    <citation type="journal article" date="2021" name="Infect. Genet. Evol.">
        <title>Genomic diversity in a population of Spodoptera frugiperda nucleopolyhedrovirus.</title>
        <authorList>
            <person name="Masson T."/>
            <person name="Fabre M.L."/>
            <person name="Pidre M.L."/>
            <person name="Niz J.M."/>
            <person name="Berretta M.F."/>
            <person name="Romanowski V."/>
            <person name="Ferrelli M.L."/>
        </authorList>
    </citation>
    <scope>NUCLEOTIDE SEQUENCE</scope>
    <source>
        <strain evidence="2">ARG-M</strain>
    </source>
</reference>
<organism evidence="2">
    <name type="scientific">Spodoptera frugiperda nuclear polyhedrosis virus</name>
    <name type="common">SfNPV</name>
    <dbReference type="NCBI Taxonomy" id="10455"/>
    <lineage>
        <taxon>Viruses</taxon>
        <taxon>Viruses incertae sedis</taxon>
        <taxon>Naldaviricetes</taxon>
        <taxon>Lefavirales</taxon>
        <taxon>Baculoviridae</taxon>
        <taxon>Alphabaculovirus</taxon>
        <taxon>Alphabaculovirus spofrugiperdae</taxon>
    </lineage>
</organism>
<evidence type="ECO:0000313" key="2">
    <source>
        <dbReference type="EMBL" id="QRN46250.1"/>
    </source>
</evidence>